<dbReference type="InterPro" id="IPR035099">
    <property type="entry name" value="Anthrax_toxin_C-terminal"/>
</dbReference>
<dbReference type="InterPro" id="IPR037017">
    <property type="entry name" value="Anthrax_toxin_edema_cen_sf"/>
</dbReference>
<comment type="caution">
    <text evidence="2">The sequence shown here is derived from an EMBL/GenBank/DDBJ whole genome shotgun (WGS) entry which is preliminary data.</text>
</comment>
<dbReference type="Proteomes" id="UP000016426">
    <property type="component" value="Unassembled WGS sequence"/>
</dbReference>
<accession>A0ABN0N9Z3</accession>
<organism evidence="2 3">
    <name type="scientific">Pseudogulbenkiania ferrooxidans EGD-HP2</name>
    <dbReference type="NCBI Taxonomy" id="1388764"/>
    <lineage>
        <taxon>Bacteria</taxon>
        <taxon>Pseudomonadati</taxon>
        <taxon>Pseudomonadota</taxon>
        <taxon>Betaproteobacteria</taxon>
        <taxon>Neisseriales</taxon>
        <taxon>Chromobacteriaceae</taxon>
        <taxon>Pseudogulbenkiania</taxon>
    </lineage>
</organism>
<feature type="domain" description="Anthrax toxin edema factor central" evidence="1">
    <location>
        <begin position="42"/>
        <end position="213"/>
    </location>
</feature>
<dbReference type="Pfam" id="PF03497">
    <property type="entry name" value="Anthrax_toxA"/>
    <property type="match status" value="1"/>
</dbReference>
<dbReference type="RefSeq" id="WP_021475926.1">
    <property type="nucleotide sequence ID" value="NZ_AVPH01000087.1"/>
</dbReference>
<name>A0ABN0N9Z3_9NEIS</name>
<dbReference type="InterPro" id="IPR005165">
    <property type="entry name" value="Anthrax_toxin_edema_cen"/>
</dbReference>
<dbReference type="Gene3D" id="3.90.1760.10">
    <property type="entry name" value="Anthrax toxin, edema factor, central domain"/>
    <property type="match status" value="1"/>
</dbReference>
<sequence>MTIQFNRAAITPGNVGQSQLDSISNQAPGASGEPLGLGRLVEAVKDKTGMVASHLIPLQQVARDHNCIIGIRPVDRLATELIETGHPTKGFHIKGKSASWGAQAGLICVDQRFSKLENASADRIAKFNSQTRQCIRDGDAAAVPLTISGSRLSSLLQAGVLDNLSRENAEGARTFTAKAPSGKEYVFEAARKPGGEEAYEIRHDGAPIEVLAPNADAKPLTADYDLLVIGPHLSDVGPQDNLPVPDVAHQVFRERIDHYRGIPANVGLLDAYLNPKSFYRREDAEIGNASARIRDMIPVINQALVGDGERVVHHNADSGSPATDPDANYPATFALPARIGRFDEICVIANKEELAELVKQAKDSGYHLPLNPLWEKEVSGVRRESFVDARRKLGGE</sequence>
<evidence type="ECO:0000259" key="1">
    <source>
        <dbReference type="Pfam" id="PF03497"/>
    </source>
</evidence>
<evidence type="ECO:0000313" key="2">
    <source>
        <dbReference type="EMBL" id="ERE16696.1"/>
    </source>
</evidence>
<dbReference type="EMBL" id="AVPH01000087">
    <property type="protein sequence ID" value="ERE16696.1"/>
    <property type="molecule type" value="Genomic_DNA"/>
</dbReference>
<reference evidence="2 3" key="1">
    <citation type="journal article" date="2013" name="Genome Announc.">
        <title>Genome Sequence of the Pigment-Producing Bacterium Pseudogulbenkiania ferrooxidans, Isolated from Loktak Lake.</title>
        <authorList>
            <person name="Puranik S."/>
            <person name="Talkal R."/>
            <person name="Qureshi A."/>
            <person name="Khardenavis A."/>
            <person name="Kapley A."/>
            <person name="Purohit H.J."/>
        </authorList>
    </citation>
    <scope>NUCLEOTIDE SEQUENCE [LARGE SCALE GENOMIC DNA]</scope>
    <source>
        <strain evidence="2 3">EGD-HP2</strain>
    </source>
</reference>
<protein>
    <recommendedName>
        <fullName evidence="1">Anthrax toxin edema factor central domain-containing protein</fullName>
    </recommendedName>
</protein>
<evidence type="ECO:0000313" key="3">
    <source>
        <dbReference type="Proteomes" id="UP000016426"/>
    </source>
</evidence>
<gene>
    <name evidence="2" type="ORF">O166_23020</name>
</gene>
<dbReference type="SUPFAM" id="SSF81298">
    <property type="entry name" value="Adenylylcyclase toxin (the edema factor)"/>
    <property type="match status" value="1"/>
</dbReference>
<keyword evidence="3" id="KW-1185">Reference proteome</keyword>
<proteinExistence type="predicted"/>